<organism evidence="14 15">
    <name type="scientific">Kangiella taiwanensis</name>
    <dbReference type="NCBI Taxonomy" id="1079179"/>
    <lineage>
        <taxon>Bacteria</taxon>
        <taxon>Pseudomonadati</taxon>
        <taxon>Pseudomonadota</taxon>
        <taxon>Gammaproteobacteria</taxon>
        <taxon>Kangiellales</taxon>
        <taxon>Kangiellaceae</taxon>
        <taxon>Kangiella</taxon>
    </lineage>
</organism>
<dbReference type="Pfam" id="PF00487">
    <property type="entry name" value="FA_desaturase"/>
    <property type="match status" value="1"/>
</dbReference>
<evidence type="ECO:0000256" key="4">
    <source>
        <dbReference type="ARBA" id="ARBA00022519"/>
    </source>
</evidence>
<dbReference type="Proteomes" id="UP001501294">
    <property type="component" value="Unassembled WGS sequence"/>
</dbReference>
<name>A0ABP8HS28_9GAMM</name>
<feature type="transmembrane region" description="Helical" evidence="12">
    <location>
        <begin position="12"/>
        <end position="43"/>
    </location>
</feature>
<protein>
    <submittedName>
        <fullName evidence="14">Alkane 1-monooxygenase</fullName>
    </submittedName>
</protein>
<comment type="subcellular location">
    <subcellularLocation>
        <location evidence="1">Cell inner membrane</location>
        <topology evidence="1">Multi-pass membrane protein</topology>
    </subcellularLocation>
</comment>
<feature type="transmembrane region" description="Helical" evidence="12">
    <location>
        <begin position="113"/>
        <end position="133"/>
    </location>
</feature>
<comment type="similarity">
    <text evidence="2">Belongs to the fatty acid desaturase type 1 family. AlkB subfamily.</text>
</comment>
<dbReference type="RefSeq" id="WP_223577446.1">
    <property type="nucleotide sequence ID" value="NZ_BAABFU010000001.1"/>
</dbReference>
<dbReference type="PANTHER" id="PTHR38674">
    <property type="entry name" value="ALKANE 1-MONOOXYGENASE 1"/>
    <property type="match status" value="1"/>
</dbReference>
<gene>
    <name evidence="14" type="ORF">GCM10023150_02140</name>
</gene>
<feature type="transmembrane region" description="Helical" evidence="12">
    <location>
        <begin position="230"/>
        <end position="257"/>
    </location>
</feature>
<keyword evidence="4" id="KW-0997">Cell inner membrane</keyword>
<feature type="transmembrane region" description="Helical" evidence="12">
    <location>
        <begin position="64"/>
        <end position="85"/>
    </location>
</feature>
<keyword evidence="11 12" id="KW-0472">Membrane</keyword>
<evidence type="ECO:0000313" key="14">
    <source>
        <dbReference type="EMBL" id="GAA4343508.1"/>
    </source>
</evidence>
<keyword evidence="3" id="KW-1003">Cell membrane</keyword>
<evidence type="ECO:0000256" key="12">
    <source>
        <dbReference type="SAM" id="Phobius"/>
    </source>
</evidence>
<accession>A0ABP8HS28</accession>
<keyword evidence="8" id="KW-0560">Oxidoreductase</keyword>
<evidence type="ECO:0000256" key="2">
    <source>
        <dbReference type="ARBA" id="ARBA00010823"/>
    </source>
</evidence>
<keyword evidence="10" id="KW-0503">Monooxygenase</keyword>
<keyword evidence="5 12" id="KW-0812">Transmembrane</keyword>
<evidence type="ECO:0000256" key="10">
    <source>
        <dbReference type="ARBA" id="ARBA00023033"/>
    </source>
</evidence>
<keyword evidence="9" id="KW-0408">Iron</keyword>
<comment type="caution">
    <text evidence="14">The sequence shown here is derived from an EMBL/GenBank/DDBJ whole genome shotgun (WGS) entry which is preliminary data.</text>
</comment>
<evidence type="ECO:0000256" key="8">
    <source>
        <dbReference type="ARBA" id="ARBA00023002"/>
    </source>
</evidence>
<dbReference type="PANTHER" id="PTHR38674:SF1">
    <property type="entry name" value="ALKANE 1-MONOOXYGENASE 1"/>
    <property type="match status" value="1"/>
</dbReference>
<evidence type="ECO:0000256" key="1">
    <source>
        <dbReference type="ARBA" id="ARBA00004429"/>
    </source>
</evidence>
<dbReference type="CDD" id="cd03512">
    <property type="entry name" value="Alkane-hydroxylase"/>
    <property type="match status" value="1"/>
</dbReference>
<evidence type="ECO:0000256" key="11">
    <source>
        <dbReference type="ARBA" id="ARBA00023136"/>
    </source>
</evidence>
<proteinExistence type="inferred from homology"/>
<dbReference type="EMBL" id="BAABFU010000001">
    <property type="protein sequence ID" value="GAA4343508.1"/>
    <property type="molecule type" value="Genomic_DNA"/>
</dbReference>
<keyword evidence="15" id="KW-1185">Reference proteome</keyword>
<evidence type="ECO:0000259" key="13">
    <source>
        <dbReference type="Pfam" id="PF00487"/>
    </source>
</evidence>
<keyword evidence="6" id="KW-0479">Metal-binding</keyword>
<evidence type="ECO:0000256" key="3">
    <source>
        <dbReference type="ARBA" id="ARBA00022475"/>
    </source>
</evidence>
<sequence length="395" mass="44500">MNDYLKYSYLLLVFIPLTAVCVLAGGWWSLIAPNVVILFHLIYDNVSSPDLQTRPIKHKGILNFMLYMHLPASLVLVFVLVWQAAPGDFLGFGAWLSGLTSFDLLQAHNEMSLSQLLSAAFAVGFILSTNTLVGHELVHRTSHKFSMFVGRWLLAIVGDAQFSISHVYAHHLNVATYEDAATARRGESLYAFFFRSSIGQYQESCEIEKRRLTNKGVSFWSFRNRVLTGVAMTVVIAACTTLIAGWLGLLAYGVLLLTSKFLFETVNYIEHYGLLREKGSKVEPKHSWDCNTRAASYVLYNLSRHSDHHASATTPFWELKAHPNVMELKYGYIAHMILAMIPPLWHQYTAPKLAYWDQNLATDAELELAKQSNQSSGKHIFNQAASAQLAEENKY</sequence>
<keyword evidence="7 12" id="KW-1133">Transmembrane helix</keyword>
<evidence type="ECO:0000313" key="15">
    <source>
        <dbReference type="Proteomes" id="UP001501294"/>
    </source>
</evidence>
<evidence type="ECO:0000256" key="5">
    <source>
        <dbReference type="ARBA" id="ARBA00022692"/>
    </source>
</evidence>
<feature type="domain" description="Fatty acid desaturase" evidence="13">
    <location>
        <begin position="119"/>
        <end position="327"/>
    </location>
</feature>
<evidence type="ECO:0000256" key="9">
    <source>
        <dbReference type="ARBA" id="ARBA00023004"/>
    </source>
</evidence>
<evidence type="ECO:0000256" key="6">
    <source>
        <dbReference type="ARBA" id="ARBA00022723"/>
    </source>
</evidence>
<reference evidence="15" key="1">
    <citation type="journal article" date="2019" name="Int. J. Syst. Evol. Microbiol.">
        <title>The Global Catalogue of Microorganisms (GCM) 10K type strain sequencing project: providing services to taxonomists for standard genome sequencing and annotation.</title>
        <authorList>
            <consortium name="The Broad Institute Genomics Platform"/>
            <consortium name="The Broad Institute Genome Sequencing Center for Infectious Disease"/>
            <person name="Wu L."/>
            <person name="Ma J."/>
        </authorList>
    </citation>
    <scope>NUCLEOTIDE SEQUENCE [LARGE SCALE GENOMIC DNA]</scope>
    <source>
        <strain evidence="15">JCM 17727</strain>
    </source>
</reference>
<dbReference type="InterPro" id="IPR005804">
    <property type="entry name" value="FA_desaturase_dom"/>
</dbReference>
<evidence type="ECO:0000256" key="7">
    <source>
        <dbReference type="ARBA" id="ARBA00022989"/>
    </source>
</evidence>
<dbReference type="InterPro" id="IPR033885">
    <property type="entry name" value="AlkB/XylM"/>
</dbReference>